<name>A0ABP7HAY9_9FLAO</name>
<sequence length="75" mass="8094">MKKSILLLIGIITFSCSSDDDEGCKCEGKFTRANNNGTYFYVNGVDCDTGQPALDQQNSGEIGQTNPAFYVGCND</sequence>
<dbReference type="Proteomes" id="UP001501456">
    <property type="component" value="Unassembled WGS sequence"/>
</dbReference>
<dbReference type="EMBL" id="BAABBI010000004">
    <property type="protein sequence ID" value="GAA3789943.1"/>
    <property type="molecule type" value="Genomic_DNA"/>
</dbReference>
<evidence type="ECO:0000313" key="1">
    <source>
        <dbReference type="EMBL" id="GAA3789943.1"/>
    </source>
</evidence>
<dbReference type="PROSITE" id="PS51257">
    <property type="entry name" value="PROKAR_LIPOPROTEIN"/>
    <property type="match status" value="1"/>
</dbReference>
<gene>
    <name evidence="1" type="ORF">GCM10022271_22850</name>
</gene>
<evidence type="ECO:0008006" key="3">
    <source>
        <dbReference type="Google" id="ProtNLM"/>
    </source>
</evidence>
<evidence type="ECO:0000313" key="2">
    <source>
        <dbReference type="Proteomes" id="UP001501456"/>
    </source>
</evidence>
<proteinExistence type="predicted"/>
<protein>
    <recommendedName>
        <fullName evidence="3">Lipoprotein</fullName>
    </recommendedName>
</protein>
<comment type="caution">
    <text evidence="1">The sequence shown here is derived from an EMBL/GenBank/DDBJ whole genome shotgun (WGS) entry which is preliminary data.</text>
</comment>
<dbReference type="RefSeq" id="WP_344730730.1">
    <property type="nucleotide sequence ID" value="NZ_BAABBI010000004.1"/>
</dbReference>
<organism evidence="1 2">
    <name type="scientific">Corallibacter vietnamensis</name>
    <dbReference type="NCBI Taxonomy" id="904130"/>
    <lineage>
        <taxon>Bacteria</taxon>
        <taxon>Pseudomonadati</taxon>
        <taxon>Bacteroidota</taxon>
        <taxon>Flavobacteriia</taxon>
        <taxon>Flavobacteriales</taxon>
        <taxon>Flavobacteriaceae</taxon>
        <taxon>Corallibacter</taxon>
    </lineage>
</organism>
<keyword evidence="2" id="KW-1185">Reference proteome</keyword>
<accession>A0ABP7HAY9</accession>
<reference evidence="2" key="1">
    <citation type="journal article" date="2019" name="Int. J. Syst. Evol. Microbiol.">
        <title>The Global Catalogue of Microorganisms (GCM) 10K type strain sequencing project: providing services to taxonomists for standard genome sequencing and annotation.</title>
        <authorList>
            <consortium name="The Broad Institute Genomics Platform"/>
            <consortium name="The Broad Institute Genome Sequencing Center for Infectious Disease"/>
            <person name="Wu L."/>
            <person name="Ma J."/>
        </authorList>
    </citation>
    <scope>NUCLEOTIDE SEQUENCE [LARGE SCALE GENOMIC DNA]</scope>
    <source>
        <strain evidence="2">JCM 17525</strain>
    </source>
</reference>